<dbReference type="EMBL" id="VGJX01000869">
    <property type="protein sequence ID" value="MBM3276121.1"/>
    <property type="molecule type" value="Genomic_DNA"/>
</dbReference>
<evidence type="ECO:0000313" key="2">
    <source>
        <dbReference type="Proteomes" id="UP000703893"/>
    </source>
</evidence>
<sequence length="75" mass="8291">MGSIHVEGVATAQECAWAAQQVIVEMRRRALLVGKEGGFSAEEFQGYMMYATASLDALKKMTETVEQAVRAFHRP</sequence>
<dbReference type="Proteomes" id="UP000703893">
    <property type="component" value="Unassembled WGS sequence"/>
</dbReference>
<proteinExistence type="predicted"/>
<organism evidence="1 2">
    <name type="scientific">Candidatus Tanganyikabacteria bacterium</name>
    <dbReference type="NCBI Taxonomy" id="2961651"/>
    <lineage>
        <taxon>Bacteria</taxon>
        <taxon>Bacillati</taxon>
        <taxon>Candidatus Sericytochromatia</taxon>
        <taxon>Candidatus Tanganyikabacteria</taxon>
    </lineage>
</organism>
<accession>A0A937X9M2</accession>
<gene>
    <name evidence="1" type="ORF">FJZ00_13290</name>
</gene>
<dbReference type="AlphaFoldDB" id="A0A937X9M2"/>
<protein>
    <submittedName>
        <fullName evidence="1">Uncharacterized protein</fullName>
    </submittedName>
</protein>
<reference evidence="1 2" key="1">
    <citation type="submission" date="2019-03" db="EMBL/GenBank/DDBJ databases">
        <title>Lake Tanganyika Metagenome-Assembled Genomes (MAGs).</title>
        <authorList>
            <person name="Tran P."/>
        </authorList>
    </citation>
    <scope>NUCLEOTIDE SEQUENCE [LARGE SCALE GENOMIC DNA]</scope>
    <source>
        <strain evidence="1">K_DeepCast_65m_m2_236</strain>
    </source>
</reference>
<name>A0A937X9M2_9BACT</name>
<evidence type="ECO:0000313" key="1">
    <source>
        <dbReference type="EMBL" id="MBM3276121.1"/>
    </source>
</evidence>
<comment type="caution">
    <text evidence="1">The sequence shown here is derived from an EMBL/GenBank/DDBJ whole genome shotgun (WGS) entry which is preliminary data.</text>
</comment>